<reference evidence="5" key="1">
    <citation type="submission" date="2023-01" db="EMBL/GenBank/DDBJ databases">
        <title>Draft genome sequence of Nocardiopsis sp. LSu2-4 isolated from halophytes.</title>
        <authorList>
            <person name="Duangmal K."/>
            <person name="Chantavorakit T."/>
        </authorList>
    </citation>
    <scope>NUCLEOTIDE SEQUENCE</scope>
    <source>
        <strain evidence="5">LSu2-4</strain>
    </source>
</reference>
<gene>
    <name evidence="5" type="ORF">O4U47_09835</name>
</gene>
<proteinExistence type="predicted"/>
<evidence type="ECO:0000256" key="1">
    <source>
        <dbReference type="ARBA" id="ARBA00022729"/>
    </source>
</evidence>
<feature type="compositionally biased region" description="Pro residues" evidence="2">
    <location>
        <begin position="1"/>
        <end position="19"/>
    </location>
</feature>
<keyword evidence="3" id="KW-0472">Membrane</keyword>
<protein>
    <submittedName>
        <fullName evidence="5">DUF4352 domain-containing protein</fullName>
    </submittedName>
</protein>
<dbReference type="Proteomes" id="UP001165685">
    <property type="component" value="Unassembled WGS sequence"/>
</dbReference>
<dbReference type="RefSeq" id="WP_270677401.1">
    <property type="nucleotide sequence ID" value="NZ_JAQFWP010000014.1"/>
</dbReference>
<keyword evidence="1" id="KW-0732">Signal</keyword>
<feature type="region of interest" description="Disordered" evidence="2">
    <location>
        <begin position="1"/>
        <end position="22"/>
    </location>
</feature>
<keyword evidence="6" id="KW-1185">Reference proteome</keyword>
<accession>A0ABT4TJC5</accession>
<evidence type="ECO:0000259" key="4">
    <source>
        <dbReference type="Pfam" id="PF11611"/>
    </source>
</evidence>
<keyword evidence="3" id="KW-1133">Transmembrane helix</keyword>
<comment type="caution">
    <text evidence="5">The sequence shown here is derived from an EMBL/GenBank/DDBJ whole genome shotgun (WGS) entry which is preliminary data.</text>
</comment>
<sequence>MPPGGGYPPPGGGYAPYPPQGQGKQTPWGKIIGIGCAVLAVLAILVVVGCSVLVNRLADGGGVSGADGGPVGIGEPATSGGFEFTVTRVEDGVDTFGEPPFSSEPEGRYVVVSVEARNTGNEPEYFASTDARVIDTEGREYSADESASVLAEEGGTLFEEVNPGSTAEGKIPFDLPRGADPEKVELSGWTSFEDPAVILIGD</sequence>
<dbReference type="Pfam" id="PF11611">
    <property type="entry name" value="DUF4352"/>
    <property type="match status" value="1"/>
</dbReference>
<name>A0ABT4TJC5_9ACTN</name>
<dbReference type="EMBL" id="JAQFWP010000014">
    <property type="protein sequence ID" value="MDA2804812.1"/>
    <property type="molecule type" value="Genomic_DNA"/>
</dbReference>
<keyword evidence="3" id="KW-0812">Transmembrane</keyword>
<dbReference type="InterPro" id="IPR029051">
    <property type="entry name" value="DUF4352"/>
</dbReference>
<feature type="transmembrane region" description="Helical" evidence="3">
    <location>
        <begin position="31"/>
        <end position="54"/>
    </location>
</feature>
<dbReference type="InterPro" id="IPR029050">
    <property type="entry name" value="Immunoprotect_excell_Ig-like"/>
</dbReference>
<evidence type="ECO:0000256" key="3">
    <source>
        <dbReference type="SAM" id="Phobius"/>
    </source>
</evidence>
<organism evidence="5 6">
    <name type="scientific">Nocardiopsis suaedae</name>
    <dbReference type="NCBI Taxonomy" id="3018444"/>
    <lineage>
        <taxon>Bacteria</taxon>
        <taxon>Bacillati</taxon>
        <taxon>Actinomycetota</taxon>
        <taxon>Actinomycetes</taxon>
        <taxon>Streptosporangiales</taxon>
        <taxon>Nocardiopsidaceae</taxon>
        <taxon>Nocardiopsis</taxon>
    </lineage>
</organism>
<dbReference type="Gene3D" id="2.60.40.1240">
    <property type="match status" value="1"/>
</dbReference>
<feature type="domain" description="DUF4352" evidence="4">
    <location>
        <begin position="72"/>
        <end position="188"/>
    </location>
</feature>
<evidence type="ECO:0000313" key="6">
    <source>
        <dbReference type="Proteomes" id="UP001165685"/>
    </source>
</evidence>
<evidence type="ECO:0000313" key="5">
    <source>
        <dbReference type="EMBL" id="MDA2804812.1"/>
    </source>
</evidence>
<evidence type="ECO:0000256" key="2">
    <source>
        <dbReference type="SAM" id="MobiDB-lite"/>
    </source>
</evidence>